<sequence>MSKVPTIAFNNGVEIPQLGFGVWQVPEELVVDAVRVAIETGYRSIDTAAIYGNEEGTGRAIAESGVARDELFVTTKLWNSEQGYDSTLAAFDESIKKLELDYVDLYLIHWPSPHRDKYVETWKAFEQLLNDGRVKSIGVSNFHQPHLQRLLDETDIVPVLNQIELHPYLQQAALRTFCAEHGILTEAWSPLASGGDVLTDPLIAKLADKYGKTPAQVILRWHLQLGNVVIPKSVTPSRIKENFEVFDFELTAEDVAAFAPLEKGFRTGPDPDTFTA</sequence>
<dbReference type="PIRSF" id="PIRSF000097">
    <property type="entry name" value="AKR"/>
    <property type="match status" value="1"/>
</dbReference>
<dbReference type="PANTHER" id="PTHR43827">
    <property type="entry name" value="2,5-DIKETO-D-GLUCONIC ACID REDUCTASE"/>
    <property type="match status" value="1"/>
</dbReference>
<evidence type="ECO:0000256" key="1">
    <source>
        <dbReference type="ARBA" id="ARBA00007905"/>
    </source>
</evidence>
<proteinExistence type="inferred from homology"/>
<comment type="similarity">
    <text evidence="1">Belongs to the aldo/keto reductase family.</text>
</comment>
<name>A0ABV7Y8R3_9ACTN</name>
<gene>
    <name evidence="5" type="ORF">ACFOUW_10355</name>
</gene>
<dbReference type="InterPro" id="IPR023210">
    <property type="entry name" value="NADP_OxRdtase_dom"/>
</dbReference>
<dbReference type="SUPFAM" id="SSF51430">
    <property type="entry name" value="NAD(P)-linked oxidoreductase"/>
    <property type="match status" value="1"/>
</dbReference>
<dbReference type="Gene3D" id="3.20.20.100">
    <property type="entry name" value="NADP-dependent oxidoreductase domain"/>
    <property type="match status" value="1"/>
</dbReference>
<dbReference type="InterPro" id="IPR018170">
    <property type="entry name" value="Aldo/ket_reductase_CS"/>
</dbReference>
<evidence type="ECO:0000313" key="6">
    <source>
        <dbReference type="Proteomes" id="UP001595699"/>
    </source>
</evidence>
<keyword evidence="2" id="KW-0521">NADP</keyword>
<dbReference type="PANTHER" id="PTHR43827:SF3">
    <property type="entry name" value="NADP-DEPENDENT OXIDOREDUCTASE DOMAIN-CONTAINING PROTEIN"/>
    <property type="match status" value="1"/>
</dbReference>
<accession>A0ABV7Y8R3</accession>
<dbReference type="RefSeq" id="WP_205117455.1">
    <property type="nucleotide sequence ID" value="NZ_JAFBCM010000001.1"/>
</dbReference>
<protein>
    <submittedName>
        <fullName evidence="5">Aldo/keto reductase</fullName>
    </submittedName>
</protein>
<dbReference type="InterPro" id="IPR020471">
    <property type="entry name" value="AKR"/>
</dbReference>
<keyword evidence="3" id="KW-0560">Oxidoreductase</keyword>
<dbReference type="Proteomes" id="UP001595699">
    <property type="component" value="Unassembled WGS sequence"/>
</dbReference>
<keyword evidence="6" id="KW-1185">Reference proteome</keyword>
<evidence type="ECO:0000256" key="3">
    <source>
        <dbReference type="ARBA" id="ARBA00023002"/>
    </source>
</evidence>
<dbReference type="Pfam" id="PF00248">
    <property type="entry name" value="Aldo_ket_red"/>
    <property type="match status" value="1"/>
</dbReference>
<evidence type="ECO:0000259" key="4">
    <source>
        <dbReference type="Pfam" id="PF00248"/>
    </source>
</evidence>
<dbReference type="InterPro" id="IPR036812">
    <property type="entry name" value="NAD(P)_OxRdtase_dom_sf"/>
</dbReference>
<dbReference type="PRINTS" id="PR00069">
    <property type="entry name" value="ALDKETRDTASE"/>
</dbReference>
<dbReference type="EMBL" id="JBHRZH010000006">
    <property type="protein sequence ID" value="MFC3761242.1"/>
    <property type="molecule type" value="Genomic_DNA"/>
</dbReference>
<reference evidence="6" key="1">
    <citation type="journal article" date="2019" name="Int. J. Syst. Evol. Microbiol.">
        <title>The Global Catalogue of Microorganisms (GCM) 10K type strain sequencing project: providing services to taxonomists for standard genome sequencing and annotation.</title>
        <authorList>
            <consortium name="The Broad Institute Genomics Platform"/>
            <consortium name="The Broad Institute Genome Sequencing Center for Infectious Disease"/>
            <person name="Wu L."/>
            <person name="Ma J."/>
        </authorList>
    </citation>
    <scope>NUCLEOTIDE SEQUENCE [LARGE SCALE GENOMIC DNA]</scope>
    <source>
        <strain evidence="6">CGMCC 4.7241</strain>
    </source>
</reference>
<organism evidence="5 6">
    <name type="scientific">Tenggerimyces flavus</name>
    <dbReference type="NCBI Taxonomy" id="1708749"/>
    <lineage>
        <taxon>Bacteria</taxon>
        <taxon>Bacillati</taxon>
        <taxon>Actinomycetota</taxon>
        <taxon>Actinomycetes</taxon>
        <taxon>Propionibacteriales</taxon>
        <taxon>Nocardioidaceae</taxon>
        <taxon>Tenggerimyces</taxon>
    </lineage>
</organism>
<dbReference type="PROSITE" id="PS00062">
    <property type="entry name" value="ALDOKETO_REDUCTASE_2"/>
    <property type="match status" value="1"/>
</dbReference>
<feature type="domain" description="NADP-dependent oxidoreductase" evidence="4">
    <location>
        <begin position="18"/>
        <end position="258"/>
    </location>
</feature>
<comment type="caution">
    <text evidence="5">The sequence shown here is derived from an EMBL/GenBank/DDBJ whole genome shotgun (WGS) entry which is preliminary data.</text>
</comment>
<dbReference type="PROSITE" id="PS00063">
    <property type="entry name" value="ALDOKETO_REDUCTASE_3"/>
    <property type="match status" value="1"/>
</dbReference>
<evidence type="ECO:0000256" key="2">
    <source>
        <dbReference type="ARBA" id="ARBA00022857"/>
    </source>
</evidence>
<evidence type="ECO:0000313" key="5">
    <source>
        <dbReference type="EMBL" id="MFC3761242.1"/>
    </source>
</evidence>